<dbReference type="RefSeq" id="WP_343872203.1">
    <property type="nucleotide sequence ID" value="NZ_BAAAIX010000007.1"/>
</dbReference>
<dbReference type="Pfam" id="PF13338">
    <property type="entry name" value="AbiEi_4"/>
    <property type="match status" value="1"/>
</dbReference>
<keyword evidence="3" id="KW-1185">Reference proteome</keyword>
<evidence type="ECO:0000313" key="3">
    <source>
        <dbReference type="Proteomes" id="UP001597326"/>
    </source>
</evidence>
<protein>
    <submittedName>
        <fullName evidence="2">Type IV toxin-antitoxin system AbiEi family antitoxin domain-containing protein</fullName>
    </submittedName>
</protein>
<sequence length="320" mass="35627">MNPSAPDPSPVQLAALHSLCRRSELEAVGFDHREIARMLRDGRLHRTRRGVYAWGDSRGDIEQHLIQARAVLLAQPRAVLSHGSAAALHRIPVRRAALDWVHVTRPDRGGGRRRNQVVTHCSQLDPSECMVVDALAVTTVPRSLVDLGCTEPEGWTLAAMDDALRRGLCSAEHLQRSVTSAAGRPGVRGAQRAAALADPRSESVGESLSRHLLVRAGLAPAQLQQEFPHEAGVDRVDFWWEEGVVGEFDGRLKYRASARPGVSPEEVLWQEKLREDRLRRLGLVVVRWTWDELLHQPEVVVARVRQALAEARTRRPSVAW</sequence>
<proteinExistence type="predicted"/>
<organism evidence="2 3">
    <name type="scientific">Luteococcus peritonei</name>
    <dbReference type="NCBI Taxonomy" id="88874"/>
    <lineage>
        <taxon>Bacteria</taxon>
        <taxon>Bacillati</taxon>
        <taxon>Actinomycetota</taxon>
        <taxon>Actinomycetes</taxon>
        <taxon>Propionibacteriales</taxon>
        <taxon>Propionibacteriaceae</taxon>
        <taxon>Luteococcus</taxon>
    </lineage>
</organism>
<dbReference type="Proteomes" id="UP001597326">
    <property type="component" value="Unassembled WGS sequence"/>
</dbReference>
<accession>A0ABW4RSN6</accession>
<dbReference type="InterPro" id="IPR025159">
    <property type="entry name" value="AbiEi_N"/>
</dbReference>
<feature type="domain" description="AbiEi antitoxin N-terminal" evidence="1">
    <location>
        <begin position="13"/>
        <end position="53"/>
    </location>
</feature>
<evidence type="ECO:0000259" key="1">
    <source>
        <dbReference type="Pfam" id="PF13338"/>
    </source>
</evidence>
<name>A0ABW4RSN6_9ACTN</name>
<comment type="caution">
    <text evidence="2">The sequence shown here is derived from an EMBL/GenBank/DDBJ whole genome shotgun (WGS) entry which is preliminary data.</text>
</comment>
<reference evidence="3" key="1">
    <citation type="journal article" date="2019" name="Int. J. Syst. Evol. Microbiol.">
        <title>The Global Catalogue of Microorganisms (GCM) 10K type strain sequencing project: providing services to taxonomists for standard genome sequencing and annotation.</title>
        <authorList>
            <consortium name="The Broad Institute Genomics Platform"/>
            <consortium name="The Broad Institute Genome Sequencing Center for Infectious Disease"/>
            <person name="Wu L."/>
            <person name="Ma J."/>
        </authorList>
    </citation>
    <scope>NUCLEOTIDE SEQUENCE [LARGE SCALE GENOMIC DNA]</scope>
    <source>
        <strain evidence="3">CAIM 431</strain>
    </source>
</reference>
<evidence type="ECO:0000313" key="2">
    <source>
        <dbReference type="EMBL" id="MFD1889216.1"/>
    </source>
</evidence>
<dbReference type="EMBL" id="JBHUFZ010000008">
    <property type="protein sequence ID" value="MFD1889216.1"/>
    <property type="molecule type" value="Genomic_DNA"/>
</dbReference>
<gene>
    <name evidence="2" type="ORF">ACFSCS_03315</name>
</gene>